<dbReference type="AlphaFoldDB" id="A0A914ZPM5"/>
<evidence type="ECO:0000313" key="2">
    <source>
        <dbReference type="Proteomes" id="UP000887569"/>
    </source>
</evidence>
<dbReference type="Proteomes" id="UP000887569">
    <property type="component" value="Unplaced"/>
</dbReference>
<proteinExistence type="predicted"/>
<dbReference type="WBParaSite" id="PgB08_g044_t07">
    <property type="protein sequence ID" value="PgB08_g044_t07"/>
    <property type="gene ID" value="PgB08_g044"/>
</dbReference>
<keyword evidence="2" id="KW-1185">Reference proteome</keyword>
<evidence type="ECO:0000313" key="3">
    <source>
        <dbReference type="WBParaSite" id="PgB08_g044_t07"/>
    </source>
</evidence>
<protein>
    <submittedName>
        <fullName evidence="3">Kinesin-like protein</fullName>
    </submittedName>
</protein>
<evidence type="ECO:0000256" key="1">
    <source>
        <dbReference type="SAM" id="Coils"/>
    </source>
</evidence>
<keyword evidence="1" id="KW-0175">Coiled coil</keyword>
<sequence length="260" mass="30964">DWKYAQQELLEKQGIDLKAEMEKKMLEMESQYRREKEELELKMMRQTKEYEMRIETLQRQVDLAQSMISSTCSTWDGERFLTNSLLSFEPECKWTEKEERIARRTATKWRYHQFTSVRDDLWGTAIFLKEANAISVELKKKVQFQFVLLTDTMYSPLPPDLLPPGEDLTLRPYPKTVVAVQVQDLKNGATHYWSIEKLKIRLEDMRRNYNADISEACTPDSPQRNVQQCWLNAIQLNPIRLVPDRQRLELMREMYQTEGE</sequence>
<reference evidence="3" key="1">
    <citation type="submission" date="2022-11" db="UniProtKB">
        <authorList>
            <consortium name="WormBaseParasite"/>
        </authorList>
    </citation>
    <scope>IDENTIFICATION</scope>
</reference>
<accession>A0A914ZPM5</accession>
<name>A0A914ZPM5_PARUN</name>
<organism evidence="2 3">
    <name type="scientific">Parascaris univalens</name>
    <name type="common">Nematode worm</name>
    <dbReference type="NCBI Taxonomy" id="6257"/>
    <lineage>
        <taxon>Eukaryota</taxon>
        <taxon>Metazoa</taxon>
        <taxon>Ecdysozoa</taxon>
        <taxon>Nematoda</taxon>
        <taxon>Chromadorea</taxon>
        <taxon>Rhabditida</taxon>
        <taxon>Spirurina</taxon>
        <taxon>Ascaridomorpha</taxon>
        <taxon>Ascaridoidea</taxon>
        <taxon>Ascarididae</taxon>
        <taxon>Parascaris</taxon>
    </lineage>
</organism>
<feature type="coiled-coil region" evidence="1">
    <location>
        <begin position="18"/>
        <end position="67"/>
    </location>
</feature>